<keyword evidence="1" id="KW-0812">Transmembrane</keyword>
<protein>
    <submittedName>
        <fullName evidence="2">Apelin receptor</fullName>
    </submittedName>
</protein>
<accession>A0AAW2Z879</accession>
<dbReference type="AlphaFoldDB" id="A0AAW2Z879"/>
<evidence type="ECO:0000256" key="1">
    <source>
        <dbReference type="SAM" id="Phobius"/>
    </source>
</evidence>
<dbReference type="Proteomes" id="UP001431209">
    <property type="component" value="Unassembled WGS sequence"/>
</dbReference>
<evidence type="ECO:0000313" key="2">
    <source>
        <dbReference type="EMBL" id="KAL0485554.1"/>
    </source>
</evidence>
<keyword evidence="1" id="KW-1133">Transmembrane helix</keyword>
<dbReference type="EMBL" id="JAOPGA020001148">
    <property type="protein sequence ID" value="KAL0485554.1"/>
    <property type="molecule type" value="Genomic_DNA"/>
</dbReference>
<gene>
    <name evidence="2" type="ORF">AKO1_003136</name>
</gene>
<keyword evidence="1" id="KW-0472">Membrane</keyword>
<feature type="transmembrane region" description="Helical" evidence="1">
    <location>
        <begin position="39"/>
        <end position="62"/>
    </location>
</feature>
<evidence type="ECO:0000313" key="3">
    <source>
        <dbReference type="Proteomes" id="UP001431209"/>
    </source>
</evidence>
<keyword evidence="3" id="KW-1185">Reference proteome</keyword>
<organism evidence="2 3">
    <name type="scientific">Acrasis kona</name>
    <dbReference type="NCBI Taxonomy" id="1008807"/>
    <lineage>
        <taxon>Eukaryota</taxon>
        <taxon>Discoba</taxon>
        <taxon>Heterolobosea</taxon>
        <taxon>Tetramitia</taxon>
        <taxon>Eutetramitia</taxon>
        <taxon>Acrasidae</taxon>
        <taxon>Acrasis</taxon>
    </lineage>
</organism>
<comment type="caution">
    <text evidence="2">The sequence shown here is derived from an EMBL/GenBank/DDBJ whole genome shotgun (WGS) entry which is preliminary data.</text>
</comment>
<reference evidence="2 3" key="1">
    <citation type="submission" date="2024-03" db="EMBL/GenBank/DDBJ databases">
        <title>The Acrasis kona genome and developmental transcriptomes reveal deep origins of eukaryotic multicellular pathways.</title>
        <authorList>
            <person name="Sheikh S."/>
            <person name="Fu C.-J."/>
            <person name="Brown M.W."/>
            <person name="Baldauf S.L."/>
        </authorList>
    </citation>
    <scope>NUCLEOTIDE SEQUENCE [LARGE SCALE GENOMIC DNA]</scope>
    <source>
        <strain evidence="2 3">ATCC MYA-3509</strain>
    </source>
</reference>
<keyword evidence="2" id="KW-0675">Receptor</keyword>
<sequence length="88" mass="10412">MSGLVNLVVEKAKKIHHWIDDYPKVKTDTVFDTFWVRSLLGVLLCFISFPLLIIPFIIYTLYEYYYGEKGIKNKKNIKKEQEGKPKEE</sequence>
<name>A0AAW2Z879_9EUKA</name>
<proteinExistence type="predicted"/>